<dbReference type="EMBL" id="AGNL01018675">
    <property type="protein sequence ID" value="EJK62703.1"/>
    <property type="molecule type" value="Genomic_DNA"/>
</dbReference>
<dbReference type="AlphaFoldDB" id="K0S9C8"/>
<organism evidence="2 3">
    <name type="scientific">Thalassiosira oceanica</name>
    <name type="common">Marine diatom</name>
    <dbReference type="NCBI Taxonomy" id="159749"/>
    <lineage>
        <taxon>Eukaryota</taxon>
        <taxon>Sar</taxon>
        <taxon>Stramenopiles</taxon>
        <taxon>Ochrophyta</taxon>
        <taxon>Bacillariophyta</taxon>
        <taxon>Coscinodiscophyceae</taxon>
        <taxon>Thalassiosirophycidae</taxon>
        <taxon>Thalassiosirales</taxon>
        <taxon>Thalassiosiraceae</taxon>
        <taxon>Thalassiosira</taxon>
    </lineage>
</organism>
<evidence type="ECO:0000313" key="3">
    <source>
        <dbReference type="Proteomes" id="UP000266841"/>
    </source>
</evidence>
<feature type="region of interest" description="Disordered" evidence="1">
    <location>
        <begin position="1"/>
        <end position="21"/>
    </location>
</feature>
<evidence type="ECO:0000313" key="2">
    <source>
        <dbReference type="EMBL" id="EJK62703.1"/>
    </source>
</evidence>
<dbReference type="Proteomes" id="UP000266841">
    <property type="component" value="Unassembled WGS sequence"/>
</dbReference>
<sequence length="114" mass="13057">MRSPLKETEESKPATKQHRESVLRRAVMSVLDTYEFIYKEFDGAPTVDRDETGAKASQGSSHYDSKKERFTEDGDSQSETSYEFIYEQFDGAPTIDQVEMVEKTSPRFKGRSSK</sequence>
<accession>K0S9C8</accession>
<gene>
    <name evidence="2" type="ORF">THAOC_16672</name>
</gene>
<protein>
    <submittedName>
        <fullName evidence="2">Uncharacterized protein</fullName>
    </submittedName>
</protein>
<proteinExistence type="predicted"/>
<name>K0S9C8_THAOC</name>
<comment type="caution">
    <text evidence="2">The sequence shown here is derived from an EMBL/GenBank/DDBJ whole genome shotgun (WGS) entry which is preliminary data.</text>
</comment>
<evidence type="ECO:0000256" key="1">
    <source>
        <dbReference type="SAM" id="MobiDB-lite"/>
    </source>
</evidence>
<reference evidence="2 3" key="1">
    <citation type="journal article" date="2012" name="Genome Biol.">
        <title>Genome and low-iron response of an oceanic diatom adapted to chronic iron limitation.</title>
        <authorList>
            <person name="Lommer M."/>
            <person name="Specht M."/>
            <person name="Roy A.S."/>
            <person name="Kraemer L."/>
            <person name="Andreson R."/>
            <person name="Gutowska M.A."/>
            <person name="Wolf J."/>
            <person name="Bergner S.V."/>
            <person name="Schilhabel M.B."/>
            <person name="Klostermeier U.C."/>
            <person name="Beiko R.G."/>
            <person name="Rosenstiel P."/>
            <person name="Hippler M."/>
            <person name="Laroche J."/>
        </authorList>
    </citation>
    <scope>NUCLEOTIDE SEQUENCE [LARGE SCALE GENOMIC DNA]</scope>
    <source>
        <strain evidence="2 3">CCMP1005</strain>
    </source>
</reference>
<feature type="compositionally biased region" description="Basic and acidic residues" evidence="1">
    <location>
        <begin position="63"/>
        <end position="72"/>
    </location>
</feature>
<keyword evidence="3" id="KW-1185">Reference proteome</keyword>
<feature type="region of interest" description="Disordered" evidence="1">
    <location>
        <begin position="45"/>
        <end position="81"/>
    </location>
</feature>